<dbReference type="PANTHER" id="PTHR11902">
    <property type="entry name" value="ENOLASE"/>
    <property type="match status" value="1"/>
</dbReference>
<dbReference type="UniPathway" id="UPA00109">
    <property type="reaction ID" value="UER00187"/>
</dbReference>
<evidence type="ECO:0000256" key="4">
    <source>
        <dbReference type="ARBA" id="ARBA00017068"/>
    </source>
</evidence>
<dbReference type="SFLD" id="SFLDS00001">
    <property type="entry name" value="Enolase"/>
    <property type="match status" value="1"/>
</dbReference>
<comment type="function">
    <text evidence="10">Catalyzes the reversible conversion of 2-phosphoglycerate (2-PG) into phosphoenolpyruvate (PEP). It is essential for the degradation of carbohydrates via glycolysis.</text>
</comment>
<evidence type="ECO:0000256" key="3">
    <source>
        <dbReference type="ARBA" id="ARBA00012058"/>
    </source>
</evidence>
<feature type="domain" description="Enolase N-terminal" evidence="13">
    <location>
        <begin position="4"/>
        <end position="133"/>
    </location>
</feature>
<accession>X8AEG8</accession>
<evidence type="ECO:0000256" key="2">
    <source>
        <dbReference type="ARBA" id="ARBA00009604"/>
    </source>
</evidence>
<protein>
    <recommendedName>
        <fullName evidence="4 10">Enolase</fullName>
        <ecNumber evidence="3 10">4.2.1.11</ecNumber>
    </recommendedName>
    <alternativeName>
        <fullName evidence="10">2-phospho-D-glycerate hydro-lyase</fullName>
    </alternativeName>
    <alternativeName>
        <fullName evidence="10">2-phosphoglycerate dehydratase</fullName>
    </alternativeName>
</protein>
<keyword evidence="9 10" id="KW-0456">Lyase</keyword>
<proteinExistence type="inferred from homology"/>
<organism evidence="14">
    <name type="scientific">Mycobacterium xenopi 4042</name>
    <dbReference type="NCBI Taxonomy" id="1299334"/>
    <lineage>
        <taxon>Bacteria</taxon>
        <taxon>Bacillati</taxon>
        <taxon>Actinomycetota</taxon>
        <taxon>Actinomycetes</taxon>
        <taxon>Mycobacteriales</taxon>
        <taxon>Mycobacteriaceae</taxon>
        <taxon>Mycobacterium</taxon>
    </lineage>
</organism>
<keyword evidence="10" id="KW-0963">Cytoplasm</keyword>
<dbReference type="Pfam" id="PF00113">
    <property type="entry name" value="Enolase_C"/>
    <property type="match status" value="1"/>
</dbReference>
<feature type="binding site" evidence="10">
    <location>
        <position position="162"/>
    </location>
    <ligand>
        <name>(2R)-2-phosphoglycerate</name>
        <dbReference type="ChEBI" id="CHEBI:58289"/>
    </ligand>
</feature>
<keyword evidence="7 10" id="KW-0460">Magnesium</keyword>
<evidence type="ECO:0000256" key="11">
    <source>
        <dbReference type="SAM" id="MobiDB-lite"/>
    </source>
</evidence>
<dbReference type="GO" id="GO:0000015">
    <property type="term" value="C:phosphopyruvate hydratase complex"/>
    <property type="evidence" value="ECO:0007669"/>
    <property type="project" value="InterPro"/>
</dbReference>
<dbReference type="GO" id="GO:0009986">
    <property type="term" value="C:cell surface"/>
    <property type="evidence" value="ECO:0007669"/>
    <property type="project" value="UniProtKB-SubCell"/>
</dbReference>
<comment type="cofactor">
    <cofactor evidence="10">
        <name>Mg(2+)</name>
        <dbReference type="ChEBI" id="CHEBI:18420"/>
    </cofactor>
    <text evidence="10">Binds a second Mg(2+) ion via substrate during catalysis.</text>
</comment>
<evidence type="ECO:0000256" key="5">
    <source>
        <dbReference type="ARBA" id="ARBA00022525"/>
    </source>
</evidence>
<sequence length="518" mass="55064">MPIIEQVGAREILDSRGNPTVEVEVALIDGTFARAAVPSGASTGEHEAVELRDGGDRYGGKGVKKAVQAVLDEIAPAVIGLNADEQRLVDQALVDLDGTPDKSRLGANAMLGVSLAVAKAAADAAELPLFRYIGGPNAHILPVPLMNILNGGAHADTAVDVQEFMVARSGAQLRRGSALGCRGIPRAQVGAQKAGLSTGLGDEGGFAPDVPGTKAALDLISLAIESTGLKYGADVALALDAAATEFFAEKTGYNFEKQTRTAAQMTEFYTELLDTYPLVSIEDPLAEDDWDGWAALTASIGDRVQIVGDDIFVTNPERIEEGIEKNVANALLVKVNQIGTLTETLDAVALAHHSGYRTMMSHRSGKPRTPPSPTWRWRSVAGRSKLAHRRAASVSPNTTSCYGSRRRSAMPPATPAIWRSPVRARNQVAGFNPMSEGKRHDSKRRSPASRPGRPATRLPTVGAKRRALLEAALSPGRSPRPCHNPSNIRSPRRPSSAPSSGWALPRGGRRCWLLWSAC</sequence>
<dbReference type="InterPro" id="IPR036849">
    <property type="entry name" value="Enolase-like_C_sf"/>
</dbReference>
<dbReference type="SFLD" id="SFLDG00178">
    <property type="entry name" value="enolase"/>
    <property type="match status" value="1"/>
</dbReference>
<feature type="binding site" evidence="10">
    <location>
        <position position="240"/>
    </location>
    <ligand>
        <name>Mg(2+)</name>
        <dbReference type="ChEBI" id="CHEBI:18420"/>
    </ligand>
</feature>
<dbReference type="SFLD" id="SFLDF00002">
    <property type="entry name" value="enolase"/>
    <property type="match status" value="1"/>
</dbReference>
<keyword evidence="6 10" id="KW-0479">Metal-binding</keyword>
<evidence type="ECO:0000256" key="9">
    <source>
        <dbReference type="ARBA" id="ARBA00023239"/>
    </source>
</evidence>
<dbReference type="GO" id="GO:0006096">
    <property type="term" value="P:glycolytic process"/>
    <property type="evidence" value="ECO:0007669"/>
    <property type="project" value="UniProtKB-UniRule"/>
</dbReference>
<evidence type="ECO:0000256" key="1">
    <source>
        <dbReference type="ARBA" id="ARBA00005031"/>
    </source>
</evidence>
<dbReference type="NCBIfam" id="TIGR01060">
    <property type="entry name" value="eno"/>
    <property type="match status" value="1"/>
</dbReference>
<keyword evidence="5 10" id="KW-0964">Secreted</keyword>
<comment type="subcellular location">
    <subcellularLocation>
        <location evidence="10">Cytoplasm</location>
    </subcellularLocation>
    <subcellularLocation>
        <location evidence="10">Secreted</location>
    </subcellularLocation>
    <subcellularLocation>
        <location evidence="10">Cell surface</location>
    </subcellularLocation>
    <text evidence="10">Fractions of enolase are present in both the cytoplasm and on the cell surface.</text>
</comment>
<dbReference type="SMART" id="SM01192">
    <property type="entry name" value="Enolase_C"/>
    <property type="match status" value="1"/>
</dbReference>
<comment type="caution">
    <text evidence="14">The sequence shown here is derived from an EMBL/GenBank/DDBJ whole genome shotgun (WGS) entry which is preliminary data.</text>
</comment>
<dbReference type="CDD" id="cd03313">
    <property type="entry name" value="enolase"/>
    <property type="match status" value="1"/>
</dbReference>
<comment type="catalytic activity">
    <reaction evidence="10">
        <text>(2R)-2-phosphoglycerate = phosphoenolpyruvate + H2O</text>
        <dbReference type="Rhea" id="RHEA:10164"/>
        <dbReference type="ChEBI" id="CHEBI:15377"/>
        <dbReference type="ChEBI" id="CHEBI:58289"/>
        <dbReference type="ChEBI" id="CHEBI:58702"/>
        <dbReference type="EC" id="4.2.1.11"/>
    </reaction>
</comment>
<gene>
    <name evidence="10 14" type="primary">eno</name>
    <name evidence="14" type="ORF">I553_4188</name>
</gene>
<dbReference type="PATRIC" id="fig|1299334.3.peg.5877"/>
<feature type="compositionally biased region" description="Low complexity" evidence="11">
    <location>
        <begin position="485"/>
        <end position="500"/>
    </location>
</feature>
<feature type="active site" description="Proton acceptor" evidence="10">
    <location>
        <position position="334"/>
    </location>
</feature>
<dbReference type="Gene3D" id="3.30.390.10">
    <property type="entry name" value="Enolase-like, N-terminal domain"/>
    <property type="match status" value="1"/>
</dbReference>
<evidence type="ECO:0000259" key="13">
    <source>
        <dbReference type="SMART" id="SM01193"/>
    </source>
</evidence>
<dbReference type="PRINTS" id="PR00148">
    <property type="entry name" value="ENOLASE"/>
</dbReference>
<feature type="region of interest" description="Disordered" evidence="11">
    <location>
        <begin position="384"/>
        <end position="503"/>
    </location>
</feature>
<evidence type="ECO:0000313" key="14">
    <source>
        <dbReference type="EMBL" id="EUA29934.1"/>
    </source>
</evidence>
<dbReference type="PROSITE" id="PS00164">
    <property type="entry name" value="ENOLASE"/>
    <property type="match status" value="1"/>
</dbReference>
<dbReference type="InterPro" id="IPR029017">
    <property type="entry name" value="Enolase-like_N"/>
</dbReference>
<feature type="binding site" evidence="10">
    <location>
        <position position="334"/>
    </location>
    <ligand>
        <name>(2R)-2-phosphoglycerate</name>
        <dbReference type="ChEBI" id="CHEBI:58289"/>
    </ligand>
</feature>
<evidence type="ECO:0000256" key="8">
    <source>
        <dbReference type="ARBA" id="ARBA00023152"/>
    </source>
</evidence>
<feature type="compositionally biased region" description="Low complexity" evidence="11">
    <location>
        <begin position="448"/>
        <end position="457"/>
    </location>
</feature>
<dbReference type="InterPro" id="IPR020809">
    <property type="entry name" value="Enolase_CS"/>
</dbReference>
<evidence type="ECO:0000256" key="6">
    <source>
        <dbReference type="ARBA" id="ARBA00022723"/>
    </source>
</evidence>
<dbReference type="InterPro" id="IPR020810">
    <property type="entry name" value="Enolase_C"/>
</dbReference>
<evidence type="ECO:0000256" key="10">
    <source>
        <dbReference type="HAMAP-Rule" id="MF_00318"/>
    </source>
</evidence>
<dbReference type="EMBL" id="JAOB01000060">
    <property type="protein sequence ID" value="EUA29934.1"/>
    <property type="molecule type" value="Genomic_DNA"/>
</dbReference>
<comment type="similarity">
    <text evidence="2 10">Belongs to the enolase family.</text>
</comment>
<feature type="active site" description="Proton donor" evidence="10">
    <location>
        <position position="203"/>
    </location>
</feature>
<dbReference type="GO" id="GO:0000287">
    <property type="term" value="F:magnesium ion binding"/>
    <property type="evidence" value="ECO:0007669"/>
    <property type="project" value="UniProtKB-UniRule"/>
</dbReference>
<dbReference type="EC" id="4.2.1.11" evidence="3 10"/>
<name>X8AEG8_MYCXE</name>
<dbReference type="InterPro" id="IPR000941">
    <property type="entry name" value="Enolase"/>
</dbReference>
<dbReference type="AlphaFoldDB" id="X8AEG8"/>
<dbReference type="SMART" id="SM01193">
    <property type="entry name" value="Enolase_N"/>
    <property type="match status" value="1"/>
</dbReference>
<dbReference type="HAMAP" id="MF_00318">
    <property type="entry name" value="Enolase"/>
    <property type="match status" value="1"/>
</dbReference>
<dbReference type="PANTHER" id="PTHR11902:SF1">
    <property type="entry name" value="ENOLASE"/>
    <property type="match status" value="1"/>
</dbReference>
<comment type="pathway">
    <text evidence="1 10">Carbohydrate degradation; glycolysis; pyruvate from D-glyceraldehyde 3-phosphate: step 4/5.</text>
</comment>
<feature type="binding site" evidence="10">
    <location>
        <position position="309"/>
    </location>
    <ligand>
        <name>Mg(2+)</name>
        <dbReference type="ChEBI" id="CHEBI:18420"/>
    </ligand>
</feature>
<feature type="binding site" evidence="10">
    <location>
        <position position="364"/>
    </location>
    <ligand>
        <name>(2R)-2-phosphoglycerate</name>
        <dbReference type="ChEBI" id="CHEBI:58289"/>
    </ligand>
</feature>
<evidence type="ECO:0000256" key="7">
    <source>
        <dbReference type="ARBA" id="ARBA00022842"/>
    </source>
</evidence>
<feature type="binding site" evidence="10">
    <location>
        <position position="385"/>
    </location>
    <ligand>
        <name>(2R)-2-phosphoglycerate</name>
        <dbReference type="ChEBI" id="CHEBI:58289"/>
    </ligand>
</feature>
<dbReference type="InterPro" id="IPR020811">
    <property type="entry name" value="Enolase_N"/>
</dbReference>
<feature type="binding site" evidence="10">
    <location>
        <position position="363"/>
    </location>
    <ligand>
        <name>(2R)-2-phosphoglycerate</name>
        <dbReference type="ChEBI" id="CHEBI:58289"/>
    </ligand>
</feature>
<dbReference type="GO" id="GO:0005576">
    <property type="term" value="C:extracellular region"/>
    <property type="evidence" value="ECO:0007669"/>
    <property type="project" value="UniProtKB-SubCell"/>
</dbReference>
<feature type="domain" description="Enolase C-terminal TIM barrel" evidence="12">
    <location>
        <begin position="138"/>
        <end position="370"/>
    </location>
</feature>
<dbReference type="FunFam" id="3.30.390.10:FF:000001">
    <property type="entry name" value="Enolase"/>
    <property type="match status" value="1"/>
</dbReference>
<dbReference type="GO" id="GO:0004634">
    <property type="term" value="F:phosphopyruvate hydratase activity"/>
    <property type="evidence" value="ECO:0007669"/>
    <property type="project" value="UniProtKB-UniRule"/>
</dbReference>
<dbReference type="SUPFAM" id="SSF54826">
    <property type="entry name" value="Enolase N-terminal domain-like"/>
    <property type="match status" value="1"/>
</dbReference>
<keyword evidence="8 10" id="KW-0324">Glycolysis</keyword>
<dbReference type="Pfam" id="PF03952">
    <property type="entry name" value="Enolase_N"/>
    <property type="match status" value="1"/>
</dbReference>
<feature type="binding site" evidence="10">
    <location>
        <position position="282"/>
    </location>
    <ligand>
        <name>Mg(2+)</name>
        <dbReference type="ChEBI" id="CHEBI:18420"/>
    </ligand>
</feature>
<dbReference type="SUPFAM" id="SSF51604">
    <property type="entry name" value="Enolase C-terminal domain-like"/>
    <property type="match status" value="1"/>
</dbReference>
<reference evidence="14" key="1">
    <citation type="submission" date="2014-01" db="EMBL/GenBank/DDBJ databases">
        <authorList>
            <person name="Brown-Elliot B."/>
            <person name="Wallace R."/>
            <person name="Lenaerts A."/>
            <person name="Ordway D."/>
            <person name="DeGroote M.A."/>
            <person name="Parker T."/>
            <person name="Sizemore C."/>
            <person name="Tallon L.J."/>
            <person name="Sadzewicz L.K."/>
            <person name="Sengamalay N."/>
            <person name="Fraser C.M."/>
            <person name="Hine E."/>
            <person name="Shefchek K.A."/>
            <person name="Das S.P."/>
            <person name="Tettelin H."/>
        </authorList>
    </citation>
    <scope>NUCLEOTIDE SEQUENCE [LARGE SCALE GENOMIC DNA]</scope>
    <source>
        <strain evidence="14">4042</strain>
    </source>
</reference>
<dbReference type="Gene3D" id="3.20.20.120">
    <property type="entry name" value="Enolase-like C-terminal domain"/>
    <property type="match status" value="1"/>
</dbReference>
<keyword evidence="14" id="KW-0670">Pyruvate</keyword>
<evidence type="ECO:0000259" key="12">
    <source>
        <dbReference type="SMART" id="SM01192"/>
    </source>
</evidence>